<evidence type="ECO:0000256" key="1">
    <source>
        <dbReference type="ARBA" id="ARBA00022490"/>
    </source>
</evidence>
<feature type="binding site" evidence="10">
    <location>
        <begin position="203"/>
        <end position="211"/>
    </location>
    <ligand>
        <name>GTP</name>
        <dbReference type="ChEBI" id="CHEBI:37565"/>
    </ligand>
</feature>
<dbReference type="HAMAP" id="MF_01820">
    <property type="entry name" value="GTPase_RsgA"/>
    <property type="match status" value="1"/>
</dbReference>
<dbReference type="EC" id="3.6.1.-" evidence="10"/>
<feature type="binding site" evidence="10">
    <location>
        <position position="297"/>
    </location>
    <ligand>
        <name>Zn(2+)</name>
        <dbReference type="ChEBI" id="CHEBI:29105"/>
    </ligand>
</feature>
<dbReference type="PANTHER" id="PTHR32120:SF10">
    <property type="entry name" value="SMALL RIBOSOMAL SUBUNIT BIOGENESIS GTPASE RSGA"/>
    <property type="match status" value="1"/>
</dbReference>
<feature type="binding site" evidence="10">
    <location>
        <begin position="151"/>
        <end position="154"/>
    </location>
    <ligand>
        <name>GTP</name>
        <dbReference type="ChEBI" id="CHEBI:37565"/>
    </ligand>
</feature>
<feature type="domain" description="CP-type G" evidence="12">
    <location>
        <begin position="103"/>
        <end position="261"/>
    </location>
</feature>
<dbReference type="CDD" id="cd01854">
    <property type="entry name" value="YjeQ_EngC"/>
    <property type="match status" value="1"/>
</dbReference>
<dbReference type="RefSeq" id="WP_079589161.1">
    <property type="nucleotide sequence ID" value="NZ_FUYN01000002.1"/>
</dbReference>
<feature type="domain" description="EngC GTPase" evidence="11">
    <location>
        <begin position="112"/>
        <end position="259"/>
    </location>
</feature>
<dbReference type="PANTHER" id="PTHR32120">
    <property type="entry name" value="SMALL RIBOSOMAL SUBUNIT BIOGENESIS GTPASE RSGA"/>
    <property type="match status" value="1"/>
</dbReference>
<comment type="cofactor">
    <cofactor evidence="10">
        <name>Zn(2+)</name>
        <dbReference type="ChEBI" id="CHEBI:29105"/>
    </cofactor>
    <text evidence="10">Binds 1 zinc ion per subunit.</text>
</comment>
<evidence type="ECO:0000256" key="2">
    <source>
        <dbReference type="ARBA" id="ARBA00022517"/>
    </source>
</evidence>
<dbReference type="GO" id="GO:0019843">
    <property type="term" value="F:rRNA binding"/>
    <property type="evidence" value="ECO:0007669"/>
    <property type="project" value="UniProtKB-KW"/>
</dbReference>
<dbReference type="AlphaFoldDB" id="A0A1T5AXK2"/>
<keyword evidence="2 10" id="KW-0690">Ribosome biogenesis</keyword>
<keyword evidence="7 10" id="KW-0862">Zinc</keyword>
<gene>
    <name evidence="10" type="primary">rsgA</name>
    <name evidence="13" type="ORF">SAMN02745120_1263</name>
</gene>
<dbReference type="Gene3D" id="1.10.40.50">
    <property type="entry name" value="Probable gtpase engc, domain 3"/>
    <property type="match status" value="1"/>
</dbReference>
<keyword evidence="14" id="KW-1185">Reference proteome</keyword>
<evidence type="ECO:0000256" key="8">
    <source>
        <dbReference type="ARBA" id="ARBA00022884"/>
    </source>
</evidence>
<evidence type="ECO:0000256" key="7">
    <source>
        <dbReference type="ARBA" id="ARBA00022833"/>
    </source>
</evidence>
<evidence type="ECO:0000256" key="5">
    <source>
        <dbReference type="ARBA" id="ARBA00022741"/>
    </source>
</evidence>
<evidence type="ECO:0000256" key="4">
    <source>
        <dbReference type="ARBA" id="ARBA00022730"/>
    </source>
</evidence>
<keyword evidence="6 10" id="KW-0378">Hydrolase</keyword>
<feature type="binding site" evidence="10">
    <location>
        <position position="291"/>
    </location>
    <ligand>
        <name>Zn(2+)</name>
        <dbReference type="ChEBI" id="CHEBI:29105"/>
    </ligand>
</feature>
<dbReference type="GO" id="GO:0046872">
    <property type="term" value="F:metal ion binding"/>
    <property type="evidence" value="ECO:0007669"/>
    <property type="project" value="UniProtKB-KW"/>
</dbReference>
<evidence type="ECO:0000256" key="6">
    <source>
        <dbReference type="ARBA" id="ARBA00022801"/>
    </source>
</evidence>
<keyword evidence="4 10" id="KW-0699">rRNA-binding</keyword>
<dbReference type="InterPro" id="IPR010914">
    <property type="entry name" value="RsgA_GTPase_dom"/>
</dbReference>
<evidence type="ECO:0000313" key="13">
    <source>
        <dbReference type="EMBL" id="SKB39781.1"/>
    </source>
</evidence>
<dbReference type="GO" id="GO:0003924">
    <property type="term" value="F:GTPase activity"/>
    <property type="evidence" value="ECO:0007669"/>
    <property type="project" value="UniProtKB-UniRule"/>
</dbReference>
<dbReference type="InterPro" id="IPR004881">
    <property type="entry name" value="Ribosome_biogen_GTPase_RsgA"/>
</dbReference>
<comment type="subunit">
    <text evidence="10">Monomer. Associates with 30S ribosomal subunit, binds 16S rRNA.</text>
</comment>
<dbReference type="PROSITE" id="PS50936">
    <property type="entry name" value="ENGC_GTPASE"/>
    <property type="match status" value="1"/>
</dbReference>
<protein>
    <recommendedName>
        <fullName evidence="10">Small ribosomal subunit biogenesis GTPase RsgA</fullName>
        <ecNumber evidence="10">3.6.1.-</ecNumber>
    </recommendedName>
</protein>
<evidence type="ECO:0000259" key="11">
    <source>
        <dbReference type="PROSITE" id="PS50936"/>
    </source>
</evidence>
<dbReference type="NCBIfam" id="TIGR00157">
    <property type="entry name" value="ribosome small subunit-dependent GTPase A"/>
    <property type="match status" value="1"/>
</dbReference>
<comment type="function">
    <text evidence="10">One of several proteins that assist in the late maturation steps of the functional core of the 30S ribosomal subunit. Helps release RbfA from mature subunits. May play a role in the assembly of ribosomal proteins into the subunit. Circularly permuted GTPase that catalyzes slow GTP hydrolysis, GTPase activity is stimulated by the 30S ribosomal subunit.</text>
</comment>
<keyword evidence="9 10" id="KW-0342">GTP-binding</keyword>
<dbReference type="GO" id="GO:0042274">
    <property type="term" value="P:ribosomal small subunit biogenesis"/>
    <property type="evidence" value="ECO:0007669"/>
    <property type="project" value="UniProtKB-UniRule"/>
</dbReference>
<evidence type="ECO:0000256" key="3">
    <source>
        <dbReference type="ARBA" id="ARBA00022723"/>
    </source>
</evidence>
<proteinExistence type="inferred from homology"/>
<dbReference type="GO" id="GO:0005737">
    <property type="term" value="C:cytoplasm"/>
    <property type="evidence" value="ECO:0007669"/>
    <property type="project" value="UniProtKB-SubCell"/>
</dbReference>
<dbReference type="Pfam" id="PF03193">
    <property type="entry name" value="RsgA_GTPase"/>
    <property type="match status" value="1"/>
</dbReference>
<dbReference type="GO" id="GO:0005525">
    <property type="term" value="F:GTP binding"/>
    <property type="evidence" value="ECO:0007669"/>
    <property type="project" value="UniProtKB-UniRule"/>
</dbReference>
<name>A0A1T5AXK2_9FIRM</name>
<evidence type="ECO:0000256" key="9">
    <source>
        <dbReference type="ARBA" id="ARBA00023134"/>
    </source>
</evidence>
<keyword evidence="1 10" id="KW-0963">Cytoplasm</keyword>
<dbReference type="InterPro" id="IPR030378">
    <property type="entry name" value="G_CP_dom"/>
</dbReference>
<dbReference type="PROSITE" id="PS51721">
    <property type="entry name" value="G_CP"/>
    <property type="match status" value="1"/>
</dbReference>
<dbReference type="Gene3D" id="3.40.50.300">
    <property type="entry name" value="P-loop containing nucleotide triphosphate hydrolases"/>
    <property type="match status" value="1"/>
</dbReference>
<dbReference type="OrthoDB" id="9809485at2"/>
<dbReference type="EMBL" id="FUYN01000002">
    <property type="protein sequence ID" value="SKB39781.1"/>
    <property type="molecule type" value="Genomic_DNA"/>
</dbReference>
<dbReference type="SUPFAM" id="SSF52540">
    <property type="entry name" value="P-loop containing nucleoside triphosphate hydrolases"/>
    <property type="match status" value="1"/>
</dbReference>
<sequence length="341" mass="37949">MVDLKDYGFKAVDSKTADDIIPARIIEVHRELYKAICAHGEVSAKLKGSFLKNLNNREDYPAVGDFVHLIYNPIGESKIVKLLPRKSKFSRTDLSGHNPRHAKTVLEQVVAANFDYVFIMSSLNQDFNANRISRYLTQAYQSGATPVVILTKSDLCPDYEDKIEKVKALSNDLDVIAVSSQTGAGVAEVAKYLCPGITVVFLGMSGVGKSSLVNTLANEEIMLVNDIRLYDDRGRHTTTHRQLVKLNSGAMIIDTPGMRELGLWDADEAIGEAFADIEELICDCRFSNCSHKSEPGCQILLALENGTLSQKRWKSYLTQKKEAEFVKTKLKKSSKKKSRII</sequence>
<evidence type="ECO:0000313" key="14">
    <source>
        <dbReference type="Proteomes" id="UP000243406"/>
    </source>
</evidence>
<evidence type="ECO:0000259" key="12">
    <source>
        <dbReference type="PROSITE" id="PS51721"/>
    </source>
</evidence>
<dbReference type="InterPro" id="IPR027417">
    <property type="entry name" value="P-loop_NTPase"/>
</dbReference>
<keyword evidence="3 10" id="KW-0479">Metal-binding</keyword>
<organism evidence="13 14">
    <name type="scientific">Acetoanaerobium noterae</name>
    <dbReference type="NCBI Taxonomy" id="745369"/>
    <lineage>
        <taxon>Bacteria</taxon>
        <taxon>Bacillati</taxon>
        <taxon>Bacillota</taxon>
        <taxon>Clostridia</taxon>
        <taxon>Peptostreptococcales</taxon>
        <taxon>Filifactoraceae</taxon>
        <taxon>Acetoanaerobium</taxon>
    </lineage>
</organism>
<comment type="similarity">
    <text evidence="10">Belongs to the TRAFAC class YlqF/YawG GTPase family. RsgA subfamily.</text>
</comment>
<accession>A0A1T5AXK2</accession>
<comment type="subcellular location">
    <subcellularLocation>
        <location evidence="10">Cytoplasm</location>
    </subcellularLocation>
</comment>
<feature type="binding site" evidence="10">
    <location>
        <position position="289"/>
    </location>
    <ligand>
        <name>Zn(2+)</name>
        <dbReference type="ChEBI" id="CHEBI:29105"/>
    </ligand>
</feature>
<dbReference type="Proteomes" id="UP000243406">
    <property type="component" value="Unassembled WGS sequence"/>
</dbReference>
<evidence type="ECO:0000256" key="10">
    <source>
        <dbReference type="HAMAP-Rule" id="MF_01820"/>
    </source>
</evidence>
<reference evidence="14" key="1">
    <citation type="submission" date="2017-02" db="EMBL/GenBank/DDBJ databases">
        <authorList>
            <person name="Varghese N."/>
            <person name="Submissions S."/>
        </authorList>
    </citation>
    <scope>NUCLEOTIDE SEQUENCE [LARGE SCALE GENOMIC DNA]</scope>
    <source>
        <strain evidence="14">ATCC 35199</strain>
    </source>
</reference>
<feature type="binding site" evidence="10">
    <location>
        <position position="284"/>
    </location>
    <ligand>
        <name>Zn(2+)</name>
        <dbReference type="ChEBI" id="CHEBI:29105"/>
    </ligand>
</feature>
<keyword evidence="5 10" id="KW-0547">Nucleotide-binding</keyword>
<keyword evidence="8 10" id="KW-0694">RNA-binding</keyword>